<protein>
    <submittedName>
        <fullName evidence="2">Uncharacterized protein</fullName>
    </submittedName>
</protein>
<evidence type="ECO:0000256" key="1">
    <source>
        <dbReference type="SAM" id="MobiDB-lite"/>
    </source>
</evidence>
<dbReference type="PROSITE" id="PS51257">
    <property type="entry name" value="PROKAR_LIPOPROTEIN"/>
    <property type="match status" value="1"/>
</dbReference>
<accession>A0ABZ2KY61</accession>
<dbReference type="Proteomes" id="UP001374803">
    <property type="component" value="Chromosome"/>
</dbReference>
<dbReference type="RefSeq" id="WP_394831524.1">
    <property type="nucleotide sequence ID" value="NZ_CP089929.1"/>
</dbReference>
<dbReference type="EMBL" id="CP089983">
    <property type="protein sequence ID" value="WXB01905.1"/>
    <property type="molecule type" value="Genomic_DNA"/>
</dbReference>
<sequence>MNRQQFTLWGLLVLVFALIVGVACNDPAPETPIPDGGGDDAGTVDSGSTHDGGEGDTGTADAGSDAGDPSPEPACKGIELREDGGLEIDIKTVHVTGTVTLRGKPLPASRRGQLVFRDPLTSASYYMPVTSTFAITLAAGIYDISYDPGPNTVEGPDFPSAFGVLQRGVALLQDGPHELHIDIPMVTISGTVTLNGKPLPSGGFRPQIFVGGIDFIPEANGAFHVTMIPGVYDVTMRPHACSPSTPSNPYPCFATTLRSGVPLMQDGRLEIDIPTVRITGNITLNGQPLPDSESDRGGVMFGDFLPHNYALRLPTKGAASLDIAVVPGTYSIDYLPELTYPAPCNGTAYTPMPCAPTRIAENVTFDKDRRIDIDIRAVHLKIQATLNGAPLPDAEDAGYLFLKGAAGSSSQLLMPMGGPRSFTLTVSPGTYAIRYFPKVLSDRLPLPRAGGAVVPQLEITGDRDLIVNIPTVQLTTRLTLRGQNLPPNRQYSGRLMWSLHDGGFTTAGLDPSGGPISISETLLPGIYSISISGLGTCDGPTPPAVPCMSGLLGHVPVIENTTVDLDMKPVSISANVTLNGKPMPDGDPNFNRGSLMFDSTTSDTTGASSLLSPKGPQTKGLTILPDSYRISYDSSQPEPPGCGGTANPCNCGGDSFVACNYGVVLGCEEEARRDPRRGVRRAAK</sequence>
<reference evidence="2" key="1">
    <citation type="submission" date="2021-12" db="EMBL/GenBank/DDBJ databases">
        <title>Discovery of the Pendulisporaceae a myxobacterial family with distinct sporulation behavior and unique specialized metabolism.</title>
        <authorList>
            <person name="Garcia R."/>
            <person name="Popoff A."/>
            <person name="Bader C.D."/>
            <person name="Loehr J."/>
            <person name="Walesch S."/>
            <person name="Walt C."/>
            <person name="Boldt J."/>
            <person name="Bunk B."/>
            <person name="Haeckl F.J.F.P.J."/>
            <person name="Gunesch A.P."/>
            <person name="Birkelbach J."/>
            <person name="Nuebel U."/>
            <person name="Pietschmann T."/>
            <person name="Bach T."/>
            <person name="Mueller R."/>
        </authorList>
    </citation>
    <scope>NUCLEOTIDE SEQUENCE</scope>
    <source>
        <strain evidence="2">MSr11367</strain>
    </source>
</reference>
<name>A0ABZ2KY61_9BACT</name>
<keyword evidence="3" id="KW-1185">Reference proteome</keyword>
<feature type="compositionally biased region" description="Low complexity" evidence="1">
    <location>
        <begin position="57"/>
        <end position="68"/>
    </location>
</feature>
<feature type="region of interest" description="Disordered" evidence="1">
    <location>
        <begin position="30"/>
        <end position="77"/>
    </location>
</feature>
<evidence type="ECO:0000313" key="2">
    <source>
        <dbReference type="EMBL" id="WXB01905.1"/>
    </source>
</evidence>
<organism evidence="2 3">
    <name type="scientific">Pendulispora rubella</name>
    <dbReference type="NCBI Taxonomy" id="2741070"/>
    <lineage>
        <taxon>Bacteria</taxon>
        <taxon>Pseudomonadati</taxon>
        <taxon>Myxococcota</taxon>
        <taxon>Myxococcia</taxon>
        <taxon>Myxococcales</taxon>
        <taxon>Sorangiineae</taxon>
        <taxon>Pendulisporaceae</taxon>
        <taxon>Pendulispora</taxon>
    </lineage>
</organism>
<evidence type="ECO:0000313" key="3">
    <source>
        <dbReference type="Proteomes" id="UP001374803"/>
    </source>
</evidence>
<proteinExistence type="predicted"/>
<gene>
    <name evidence="2" type="ORF">LVJ94_33935</name>
</gene>